<name>A0A4Y7PMQ6_9AGAM</name>
<dbReference type="OrthoDB" id="3365698at2759"/>
<dbReference type="Proteomes" id="UP000294933">
    <property type="component" value="Unassembled WGS sequence"/>
</dbReference>
<reference evidence="1 2" key="1">
    <citation type="submission" date="2018-06" db="EMBL/GenBank/DDBJ databases">
        <title>A transcriptomic atlas of mushroom development highlights an independent origin of complex multicellularity.</title>
        <authorList>
            <consortium name="DOE Joint Genome Institute"/>
            <person name="Krizsan K."/>
            <person name="Almasi E."/>
            <person name="Merenyi Z."/>
            <person name="Sahu N."/>
            <person name="Viragh M."/>
            <person name="Koszo T."/>
            <person name="Mondo S."/>
            <person name="Kiss B."/>
            <person name="Balint B."/>
            <person name="Kues U."/>
            <person name="Barry K."/>
            <person name="Hegedus J.C."/>
            <person name="Henrissat B."/>
            <person name="Johnson J."/>
            <person name="Lipzen A."/>
            <person name="Ohm R."/>
            <person name="Nagy I."/>
            <person name="Pangilinan J."/>
            <person name="Yan J."/>
            <person name="Xiong Y."/>
            <person name="Grigoriev I.V."/>
            <person name="Hibbett D.S."/>
            <person name="Nagy L.G."/>
        </authorList>
    </citation>
    <scope>NUCLEOTIDE SEQUENCE [LARGE SCALE GENOMIC DNA]</scope>
    <source>
        <strain evidence="1 2">SZMC22713</strain>
    </source>
</reference>
<dbReference type="EMBL" id="ML170264">
    <property type="protein sequence ID" value="TDL15740.1"/>
    <property type="molecule type" value="Genomic_DNA"/>
</dbReference>
<evidence type="ECO:0000313" key="1">
    <source>
        <dbReference type="EMBL" id="TDL15740.1"/>
    </source>
</evidence>
<protein>
    <submittedName>
        <fullName evidence="1">Uncharacterized protein</fullName>
    </submittedName>
</protein>
<dbReference type="AlphaFoldDB" id="A0A4Y7PMQ6"/>
<proteinExistence type="predicted"/>
<dbReference type="VEuPathDB" id="FungiDB:BD410DRAFT_832480"/>
<accession>A0A4Y7PMQ6</accession>
<keyword evidence="2" id="KW-1185">Reference proteome</keyword>
<gene>
    <name evidence="1" type="ORF">BD410DRAFT_832480</name>
</gene>
<evidence type="ECO:0000313" key="2">
    <source>
        <dbReference type="Proteomes" id="UP000294933"/>
    </source>
</evidence>
<sequence length="378" mass="42612">MEGVDNLLNLVTLVKSDGLDGAFTEDVLYGNPRSEQLSFKPYPEPLQSLRKSLEDAKIAMVALNTLKTHLAKKIRNLQRRSGPLVLEDGIKRTPDEVLAYIFEIGHHMSTCSKFSLLVSHVSHRFRQLSLRTPLLWTRLSSEAPKRQNETFISRSGYLDVEVALSGLSGGPRSVNKLKSFLQLTGPLSGRWSRLLILNDGAVRDIFKELGLSNFPRLQYIYHENGRKVRDVHLDWKIPLLSQFEGYYSGFLKGELLPFLSKLTRIKLSFSNDFDFNVASLAQVLYRSSNLQDLTLEFQDCQLARSQSIDSGTEPHPDPLHLELMKIVIKGSIDYKFTASLYDSLAYLTASDGTIQLEALSVPSKPSVSQLRHVGWETT</sequence>
<organism evidence="1 2">
    <name type="scientific">Rickenella mellea</name>
    <dbReference type="NCBI Taxonomy" id="50990"/>
    <lineage>
        <taxon>Eukaryota</taxon>
        <taxon>Fungi</taxon>
        <taxon>Dikarya</taxon>
        <taxon>Basidiomycota</taxon>
        <taxon>Agaricomycotina</taxon>
        <taxon>Agaricomycetes</taxon>
        <taxon>Hymenochaetales</taxon>
        <taxon>Rickenellaceae</taxon>
        <taxon>Rickenella</taxon>
    </lineage>
</organism>